<evidence type="ECO:0000313" key="4">
    <source>
        <dbReference type="Proteomes" id="UP001295423"/>
    </source>
</evidence>
<gene>
    <name evidence="3" type="ORF">CYCCA115_LOCUS15310</name>
</gene>
<evidence type="ECO:0000259" key="2">
    <source>
        <dbReference type="PROSITE" id="PS50053"/>
    </source>
</evidence>
<evidence type="ECO:0000313" key="3">
    <source>
        <dbReference type="EMBL" id="CAJ1954718.1"/>
    </source>
</evidence>
<organism evidence="3 4">
    <name type="scientific">Cylindrotheca closterium</name>
    <dbReference type="NCBI Taxonomy" id="2856"/>
    <lineage>
        <taxon>Eukaryota</taxon>
        <taxon>Sar</taxon>
        <taxon>Stramenopiles</taxon>
        <taxon>Ochrophyta</taxon>
        <taxon>Bacillariophyta</taxon>
        <taxon>Bacillariophyceae</taxon>
        <taxon>Bacillariophycidae</taxon>
        <taxon>Bacillariales</taxon>
        <taxon>Bacillariaceae</taxon>
        <taxon>Cylindrotheca</taxon>
    </lineage>
</organism>
<keyword evidence="4" id="KW-1185">Reference proteome</keyword>
<evidence type="ECO:0000256" key="1">
    <source>
        <dbReference type="SAM" id="MobiDB-lite"/>
    </source>
</evidence>
<name>A0AAD2FW51_9STRA</name>
<dbReference type="InterPro" id="IPR000626">
    <property type="entry name" value="Ubiquitin-like_dom"/>
</dbReference>
<reference evidence="3" key="1">
    <citation type="submission" date="2023-08" db="EMBL/GenBank/DDBJ databases">
        <authorList>
            <person name="Audoor S."/>
            <person name="Bilcke G."/>
        </authorList>
    </citation>
    <scope>NUCLEOTIDE SEQUENCE</scope>
</reference>
<dbReference type="EMBL" id="CAKOGP040001869">
    <property type="protein sequence ID" value="CAJ1954718.1"/>
    <property type="molecule type" value="Genomic_DNA"/>
</dbReference>
<feature type="region of interest" description="Disordered" evidence="1">
    <location>
        <begin position="216"/>
        <end position="237"/>
    </location>
</feature>
<sequence>MDHVSKPQREDTATAKDVLNVYATNTRYKSTESHPWQRHSLPIDHDETLMEFRQRLVELFKPFYNNTDIPSHGGEATVTMIAVDSDGILLFNDALQEDESLYQNSFKEGQKESSERHTRNSKFRYRDFQALHELGIQPQSHIYAFPTFTTNHRCAVSLHLKFPPPNQNDPVLIKLPSLFSPCIMVKVILVDLQEQQRERQNVTTGTLLQGESHEDMDIDNNEKDHNKPGVMMASTNGPTIRRHRSIDRMRLLFAGKQLENFRRLVDYGIGWDATIFVLYRQEDASSSAGGN</sequence>
<dbReference type="InterPro" id="IPR029071">
    <property type="entry name" value="Ubiquitin-like_domsf"/>
</dbReference>
<feature type="compositionally biased region" description="Basic and acidic residues" evidence="1">
    <location>
        <begin position="216"/>
        <end position="227"/>
    </location>
</feature>
<dbReference type="Proteomes" id="UP001295423">
    <property type="component" value="Unassembled WGS sequence"/>
</dbReference>
<proteinExistence type="predicted"/>
<comment type="caution">
    <text evidence="3">The sequence shown here is derived from an EMBL/GenBank/DDBJ whole genome shotgun (WGS) entry which is preliminary data.</text>
</comment>
<dbReference type="PROSITE" id="PS50053">
    <property type="entry name" value="UBIQUITIN_2"/>
    <property type="match status" value="1"/>
</dbReference>
<dbReference type="SUPFAM" id="SSF54236">
    <property type="entry name" value="Ubiquitin-like"/>
    <property type="match status" value="1"/>
</dbReference>
<feature type="domain" description="Ubiquitin-like" evidence="2">
    <location>
        <begin position="247"/>
        <end position="284"/>
    </location>
</feature>
<dbReference type="Gene3D" id="3.10.20.90">
    <property type="entry name" value="Phosphatidylinositol 3-kinase Catalytic Subunit, Chain A, domain 1"/>
    <property type="match status" value="1"/>
</dbReference>
<protein>
    <recommendedName>
        <fullName evidence="2">Ubiquitin-like domain-containing protein</fullName>
    </recommendedName>
</protein>
<dbReference type="Pfam" id="PF00240">
    <property type="entry name" value="ubiquitin"/>
    <property type="match status" value="1"/>
</dbReference>
<dbReference type="AlphaFoldDB" id="A0AAD2FW51"/>
<accession>A0AAD2FW51</accession>